<dbReference type="Proteomes" id="UP000036403">
    <property type="component" value="Unassembled WGS sequence"/>
</dbReference>
<keyword evidence="2" id="KW-1185">Reference proteome</keyword>
<dbReference type="AlphaFoldDB" id="A0A0J7KKL9"/>
<evidence type="ECO:0000313" key="1">
    <source>
        <dbReference type="EMBL" id="KMQ90766.1"/>
    </source>
</evidence>
<organism evidence="1 2">
    <name type="scientific">Lasius niger</name>
    <name type="common">Black garden ant</name>
    <dbReference type="NCBI Taxonomy" id="67767"/>
    <lineage>
        <taxon>Eukaryota</taxon>
        <taxon>Metazoa</taxon>
        <taxon>Ecdysozoa</taxon>
        <taxon>Arthropoda</taxon>
        <taxon>Hexapoda</taxon>
        <taxon>Insecta</taxon>
        <taxon>Pterygota</taxon>
        <taxon>Neoptera</taxon>
        <taxon>Endopterygota</taxon>
        <taxon>Hymenoptera</taxon>
        <taxon>Apocrita</taxon>
        <taxon>Aculeata</taxon>
        <taxon>Formicoidea</taxon>
        <taxon>Formicidae</taxon>
        <taxon>Formicinae</taxon>
        <taxon>Lasius</taxon>
        <taxon>Lasius</taxon>
    </lineage>
</organism>
<comment type="caution">
    <text evidence="1">The sequence shown here is derived from an EMBL/GenBank/DDBJ whole genome shotgun (WGS) entry which is preliminary data.</text>
</comment>
<reference evidence="1 2" key="1">
    <citation type="submission" date="2015-04" db="EMBL/GenBank/DDBJ databases">
        <title>Lasius niger genome sequencing.</title>
        <authorList>
            <person name="Konorov E.A."/>
            <person name="Nikitin M.A."/>
            <person name="Kirill M.V."/>
            <person name="Chang P."/>
        </authorList>
    </citation>
    <scope>NUCLEOTIDE SEQUENCE [LARGE SCALE GENOMIC DNA]</scope>
    <source>
        <tissue evidence="1">Whole</tissue>
    </source>
</reference>
<proteinExistence type="predicted"/>
<sequence>MACLRRPPTRRIPWESKNGLKRLAPAGSIKDVRLLARLPSRCLQEYIPAPLQLIFEVGAIVDTTLSLAAAGVVRKSAEARSALSQEEVLILWHGLEFVLQEGPFCLIDQRNLAMKEILI</sequence>
<gene>
    <name evidence="1" type="ORF">RF55_9438</name>
</gene>
<name>A0A0J7KKL9_LASNI</name>
<dbReference type="PaxDb" id="67767-A0A0J7KKL9"/>
<evidence type="ECO:0000313" key="2">
    <source>
        <dbReference type="Proteomes" id="UP000036403"/>
    </source>
</evidence>
<accession>A0A0J7KKL9</accession>
<protein>
    <submittedName>
        <fullName evidence="1">Adp atp-dependent-nad h-hydrate dehydratase</fullName>
    </submittedName>
</protein>
<dbReference type="EMBL" id="LBMM01006248">
    <property type="protein sequence ID" value="KMQ90766.1"/>
    <property type="molecule type" value="Genomic_DNA"/>
</dbReference>